<protein>
    <submittedName>
        <fullName evidence="1">Uncharacterized protein</fullName>
    </submittedName>
</protein>
<reference evidence="1" key="1">
    <citation type="submission" date="2023-08" db="EMBL/GenBank/DDBJ databases">
        <title>Isolation and Characterization of Rhodococcus erythropolis MGMM8.</title>
        <authorList>
            <person name="Diabankana R.G.C."/>
            <person name="Afordoanyi D.M."/>
            <person name="Validov S.Z."/>
        </authorList>
    </citation>
    <scope>NUCLEOTIDE SEQUENCE</scope>
    <source>
        <strain evidence="1">MGMM8</strain>
        <plasmid evidence="2">pMGMM8_1</plasmid>
    </source>
</reference>
<dbReference type="AlphaFoldDB" id="A0AAX3ZZD2"/>
<dbReference type="Proteomes" id="UP001230933">
    <property type="component" value="Chromosome"/>
</dbReference>
<evidence type="ECO:0000313" key="1">
    <source>
        <dbReference type="EMBL" id="WMN01884.1"/>
    </source>
</evidence>
<dbReference type="RefSeq" id="WP_308371454.1">
    <property type="nucleotide sequence ID" value="NZ_CP124545.1"/>
</dbReference>
<organism evidence="1 3">
    <name type="scientific">Rhodococcus erythropolis</name>
    <name type="common">Arthrobacter picolinophilus</name>
    <dbReference type="NCBI Taxonomy" id="1833"/>
    <lineage>
        <taxon>Bacteria</taxon>
        <taxon>Bacillati</taxon>
        <taxon>Actinomycetota</taxon>
        <taxon>Actinomycetes</taxon>
        <taxon>Mycobacteriales</taxon>
        <taxon>Nocardiaceae</taxon>
        <taxon>Rhodococcus</taxon>
        <taxon>Rhodococcus erythropolis group</taxon>
    </lineage>
</organism>
<name>A0AAX3ZZD2_RHOER</name>
<dbReference type="EMBL" id="CP124545">
    <property type="protein sequence ID" value="WMN01884.1"/>
    <property type="molecule type" value="Genomic_DNA"/>
</dbReference>
<evidence type="ECO:0000313" key="3">
    <source>
        <dbReference type="Proteomes" id="UP001230933"/>
    </source>
</evidence>
<keyword evidence="2" id="KW-0614">Plasmid</keyword>
<sequence length="212" mass="23551">MSENITTGGTYPTKGREGMDELEAVGRRLIVDGYLRGGSVFTPGEPVWSRANFVEIKEIYIDRPDQSQDKNFFEKLTVQFAGASDGAIQLFAELLLTNVLPLSNYLWNTKYRHVRQVLEMMEHPVDFPIDVVSVTGVGAFNGGMAFGVWRWSQLWLLIYFGLHVNSLSAEEREALATDPLAFRDALAAVPAPNEPAGVLPCGTWRSRSPSAR</sequence>
<evidence type="ECO:0000313" key="2">
    <source>
        <dbReference type="EMBL" id="WMN03170.1"/>
    </source>
</evidence>
<geneLocation type="plasmid" evidence="2 3">
    <name>pMGMM8_1</name>
</geneLocation>
<proteinExistence type="predicted"/>
<gene>
    <name evidence="1" type="ORF">QIE55_31790</name>
    <name evidence="2" type="ORF">QIE55_32735</name>
</gene>
<dbReference type="Proteomes" id="UP001230933">
    <property type="component" value="Plasmid pMGMM8_1"/>
</dbReference>
<dbReference type="EMBL" id="CP133191">
    <property type="protein sequence ID" value="WMN03170.1"/>
    <property type="molecule type" value="Genomic_DNA"/>
</dbReference>
<accession>A0AAX3ZZD2</accession>